<keyword evidence="3" id="KW-0408">Iron</keyword>
<evidence type="ECO:0000256" key="4">
    <source>
        <dbReference type="ARBA" id="ARBA00023014"/>
    </source>
</evidence>
<evidence type="ECO:0000313" key="7">
    <source>
        <dbReference type="EMBL" id="CAD5120907.1"/>
    </source>
</evidence>
<evidence type="ECO:0000256" key="5">
    <source>
        <dbReference type="ARBA" id="ARBA00034078"/>
    </source>
</evidence>
<dbReference type="SUPFAM" id="SSF50022">
    <property type="entry name" value="ISP domain"/>
    <property type="match status" value="1"/>
</dbReference>
<dbReference type="InterPro" id="IPR054716">
    <property type="entry name" value="Sol_Rieske_ferrdox_dom"/>
</dbReference>
<evidence type="ECO:0000256" key="3">
    <source>
        <dbReference type="ARBA" id="ARBA00023004"/>
    </source>
</evidence>
<dbReference type="EMBL" id="CAJFCJ010000013">
    <property type="protein sequence ID" value="CAD5120907.1"/>
    <property type="molecule type" value="Genomic_DNA"/>
</dbReference>
<dbReference type="InterPro" id="IPR036922">
    <property type="entry name" value="Rieske_2Fe-2S_sf"/>
</dbReference>
<keyword evidence="2" id="KW-0479">Metal-binding</keyword>
<dbReference type="Pfam" id="PF22543">
    <property type="entry name" value="Rieske_4"/>
    <property type="match status" value="1"/>
</dbReference>
<dbReference type="PANTHER" id="PTHR21496:SF0">
    <property type="entry name" value="RIESKE DOMAIN-CONTAINING PROTEIN"/>
    <property type="match status" value="1"/>
</dbReference>
<sequence>MPPLCVTIQKLHYSGGPLEQGDIEDFMVGRNRVPCVKCPWHNWRINLLDGKVVSPNHVGRSIETYPVKLDKDGRIIIGFKDLHPKVFTEFEGI</sequence>
<keyword evidence="1" id="KW-0001">2Fe-2S</keyword>
<dbReference type="GO" id="GO:0051537">
    <property type="term" value="F:2 iron, 2 sulfur cluster binding"/>
    <property type="evidence" value="ECO:0007669"/>
    <property type="project" value="UniProtKB-KW"/>
</dbReference>
<name>A0A7I8VZ87_9ANNE</name>
<dbReference type="InterPro" id="IPR017941">
    <property type="entry name" value="Rieske_2Fe-2S"/>
</dbReference>
<evidence type="ECO:0000256" key="1">
    <source>
        <dbReference type="ARBA" id="ARBA00022714"/>
    </source>
</evidence>
<evidence type="ECO:0000259" key="6">
    <source>
        <dbReference type="PROSITE" id="PS51296"/>
    </source>
</evidence>
<dbReference type="PROSITE" id="PS51296">
    <property type="entry name" value="RIESKE"/>
    <property type="match status" value="1"/>
</dbReference>
<proteinExistence type="predicted"/>
<organism evidence="7 8">
    <name type="scientific">Dimorphilus gyrociliatus</name>
    <dbReference type="NCBI Taxonomy" id="2664684"/>
    <lineage>
        <taxon>Eukaryota</taxon>
        <taxon>Metazoa</taxon>
        <taxon>Spiralia</taxon>
        <taxon>Lophotrochozoa</taxon>
        <taxon>Annelida</taxon>
        <taxon>Polychaeta</taxon>
        <taxon>Polychaeta incertae sedis</taxon>
        <taxon>Dinophilidae</taxon>
        <taxon>Dimorphilus</taxon>
    </lineage>
</organism>
<gene>
    <name evidence="7" type="ORF">DGYR_LOCUS8920</name>
</gene>
<feature type="domain" description="Rieske" evidence="6">
    <location>
        <begin position="15"/>
        <end position="76"/>
    </location>
</feature>
<comment type="cofactor">
    <cofactor evidence="5">
        <name>[2Fe-2S] cluster</name>
        <dbReference type="ChEBI" id="CHEBI:190135"/>
    </cofactor>
</comment>
<protein>
    <submittedName>
        <fullName evidence="7">DgyrCDS9460</fullName>
    </submittedName>
</protein>
<dbReference type="Proteomes" id="UP000549394">
    <property type="component" value="Unassembled WGS sequence"/>
</dbReference>
<dbReference type="Gene3D" id="2.102.10.10">
    <property type="entry name" value="Rieske [2Fe-2S] iron-sulphur domain"/>
    <property type="match status" value="1"/>
</dbReference>
<keyword evidence="4" id="KW-0411">Iron-sulfur</keyword>
<evidence type="ECO:0000313" key="8">
    <source>
        <dbReference type="Proteomes" id="UP000549394"/>
    </source>
</evidence>
<comment type="caution">
    <text evidence="7">The sequence shown here is derived from an EMBL/GenBank/DDBJ whole genome shotgun (WGS) entry which is preliminary data.</text>
</comment>
<dbReference type="PANTHER" id="PTHR21496">
    <property type="entry name" value="FERREDOXIN-RELATED"/>
    <property type="match status" value="1"/>
</dbReference>
<dbReference type="OrthoDB" id="426882at2759"/>
<evidence type="ECO:0000256" key="2">
    <source>
        <dbReference type="ARBA" id="ARBA00022723"/>
    </source>
</evidence>
<dbReference type="GO" id="GO:0046872">
    <property type="term" value="F:metal ion binding"/>
    <property type="evidence" value="ECO:0007669"/>
    <property type="project" value="UniProtKB-KW"/>
</dbReference>
<dbReference type="AlphaFoldDB" id="A0A7I8VZ87"/>
<keyword evidence="8" id="KW-1185">Reference proteome</keyword>
<reference evidence="7 8" key="1">
    <citation type="submission" date="2020-08" db="EMBL/GenBank/DDBJ databases">
        <authorList>
            <person name="Hejnol A."/>
        </authorList>
    </citation>
    <scope>NUCLEOTIDE SEQUENCE [LARGE SCALE GENOMIC DNA]</scope>
</reference>
<accession>A0A7I8VZ87</accession>